<feature type="transmembrane region" description="Helical" evidence="1">
    <location>
        <begin position="231"/>
        <end position="249"/>
    </location>
</feature>
<keyword evidence="1" id="KW-0472">Membrane</keyword>
<name>A0A4V3CYC8_LABRH</name>
<dbReference type="EMBL" id="SNXZ01000006">
    <property type="protein sequence ID" value="TDP93618.1"/>
    <property type="molecule type" value="Genomic_DNA"/>
</dbReference>
<feature type="transmembrane region" description="Helical" evidence="1">
    <location>
        <begin position="293"/>
        <end position="312"/>
    </location>
</feature>
<reference evidence="2 3" key="1">
    <citation type="submission" date="2019-03" db="EMBL/GenBank/DDBJ databases">
        <title>Genomic Encyclopedia of Type Strains, Phase IV (KMG-IV): sequencing the most valuable type-strain genomes for metagenomic binning, comparative biology and taxonomic classification.</title>
        <authorList>
            <person name="Goeker M."/>
        </authorList>
    </citation>
    <scope>NUCLEOTIDE SEQUENCE [LARGE SCALE GENOMIC DNA]</scope>
    <source>
        <strain evidence="2 3">DSM 45361</strain>
    </source>
</reference>
<evidence type="ECO:0000256" key="1">
    <source>
        <dbReference type="SAM" id="Phobius"/>
    </source>
</evidence>
<dbReference type="AlphaFoldDB" id="A0A4V3CYC8"/>
<evidence type="ECO:0000313" key="3">
    <source>
        <dbReference type="Proteomes" id="UP000295444"/>
    </source>
</evidence>
<feature type="transmembrane region" description="Helical" evidence="1">
    <location>
        <begin position="20"/>
        <end position="40"/>
    </location>
</feature>
<feature type="transmembrane region" description="Helical" evidence="1">
    <location>
        <begin position="81"/>
        <end position="102"/>
    </location>
</feature>
<feature type="transmembrane region" description="Helical" evidence="1">
    <location>
        <begin position="55"/>
        <end position="74"/>
    </location>
</feature>
<proteinExistence type="predicted"/>
<feature type="transmembrane region" description="Helical" evidence="1">
    <location>
        <begin position="156"/>
        <end position="176"/>
    </location>
</feature>
<dbReference type="OrthoDB" id="343560at2"/>
<dbReference type="Proteomes" id="UP000295444">
    <property type="component" value="Unassembled WGS sequence"/>
</dbReference>
<protein>
    <submittedName>
        <fullName evidence="2">Uncharacterized protein</fullName>
    </submittedName>
</protein>
<organism evidence="2 3">
    <name type="scientific">Labedaea rhizosphaerae</name>
    <dbReference type="NCBI Taxonomy" id="598644"/>
    <lineage>
        <taxon>Bacteria</taxon>
        <taxon>Bacillati</taxon>
        <taxon>Actinomycetota</taxon>
        <taxon>Actinomycetes</taxon>
        <taxon>Pseudonocardiales</taxon>
        <taxon>Pseudonocardiaceae</taxon>
        <taxon>Labedaea</taxon>
    </lineage>
</organism>
<keyword evidence="3" id="KW-1185">Reference proteome</keyword>
<accession>A0A4V3CYC8</accession>
<comment type="caution">
    <text evidence="2">The sequence shown here is derived from an EMBL/GenBank/DDBJ whole genome shotgun (WGS) entry which is preliminary data.</text>
</comment>
<feature type="transmembrane region" description="Helical" evidence="1">
    <location>
        <begin position="261"/>
        <end position="281"/>
    </location>
</feature>
<keyword evidence="1" id="KW-1133">Transmembrane helix</keyword>
<sequence length="328" mass="34615">MNTEPLAKTLRGAASWNRPLMVLTGVMLVAALGSALGLVVDDRVLTGAPIWLKPFKFAVSIALYSIAWAWMISLLPRKSRLVTASAATITAVLAVEYVIIVVQVVRGKRSHFNVQTPFDSAMFSIMGVSIGVLWVATLLLSIVAVRHKFGSYADTIAVRVGVVVAMLGISAGFLMLGPTSDQLASMKNDTFQGFVGAHSVGVPDGGPGLPVTDWSTTGGDLRIPHFVGMHALQFFPLLAIALLALATRIPALRPDRVRARLLMVAGGGYTAVLGLLTWQALRGQPMVHPDGLTLATLGVIVVAVVAGGVWALRTPAPVEADERELVAA</sequence>
<feature type="transmembrane region" description="Helical" evidence="1">
    <location>
        <begin position="122"/>
        <end position="144"/>
    </location>
</feature>
<gene>
    <name evidence="2" type="ORF">EV186_10612</name>
</gene>
<dbReference type="RefSeq" id="WP_133852653.1">
    <property type="nucleotide sequence ID" value="NZ_SNXZ01000006.1"/>
</dbReference>
<evidence type="ECO:0000313" key="2">
    <source>
        <dbReference type="EMBL" id="TDP93618.1"/>
    </source>
</evidence>
<keyword evidence="1" id="KW-0812">Transmembrane</keyword>